<dbReference type="EMBL" id="WOFV02000008">
    <property type="protein sequence ID" value="NAS17155.1"/>
    <property type="molecule type" value="Genomic_DNA"/>
</dbReference>
<dbReference type="AlphaFoldDB" id="A0A6L9EMD5"/>
<name>A0A6L9EMD5_CLOBU</name>
<organism evidence="1 2">
    <name type="scientific">Clostridium butyricum</name>
    <dbReference type="NCBI Taxonomy" id="1492"/>
    <lineage>
        <taxon>Bacteria</taxon>
        <taxon>Bacillati</taxon>
        <taxon>Bacillota</taxon>
        <taxon>Clostridia</taxon>
        <taxon>Eubacteriales</taxon>
        <taxon>Clostridiaceae</taxon>
        <taxon>Clostridium</taxon>
    </lineage>
</organism>
<dbReference type="RefSeq" id="WP_146869342.1">
    <property type="nucleotide sequence ID" value="NZ_BKBC01000102.1"/>
</dbReference>
<dbReference type="NCBIfam" id="NF038110">
    <property type="entry name" value="Lys_methyl_FliB"/>
    <property type="match status" value="1"/>
</dbReference>
<protein>
    <submittedName>
        <fullName evidence="1">FliB family protein</fullName>
    </submittedName>
</protein>
<comment type="caution">
    <text evidence="1">The sequence shown here is derived from an EMBL/GenBank/DDBJ whole genome shotgun (WGS) entry which is preliminary data.</text>
</comment>
<evidence type="ECO:0000313" key="2">
    <source>
        <dbReference type="Proteomes" id="UP000474042"/>
    </source>
</evidence>
<dbReference type="Proteomes" id="UP000474042">
    <property type="component" value="Unassembled WGS sequence"/>
</dbReference>
<evidence type="ECO:0000313" key="1">
    <source>
        <dbReference type="EMBL" id="NAS17155.1"/>
    </source>
</evidence>
<gene>
    <name evidence="1" type="ORF">GND98_004525</name>
</gene>
<proteinExistence type="predicted"/>
<reference evidence="1 2" key="1">
    <citation type="submission" date="2020-01" db="EMBL/GenBank/DDBJ databases">
        <title>Genome sequence of a 1,3-propanediol producer, Clostridium butyricum S3.</title>
        <authorList>
            <person name="Zhou J."/>
        </authorList>
    </citation>
    <scope>NUCLEOTIDE SEQUENCE [LARGE SCALE GENOMIC DNA]</scope>
    <source>
        <strain evidence="1 2">S3</strain>
    </source>
</reference>
<accession>A0A6L9EMD5</accession>
<sequence>MKMTKKLKIVMPDYFKQFKCIGGKCEDSCCIGWDIDVDEKTFRQYMKLDNEEFNTILAKNMQKNHECSNEFIDYGKVQLNKEKRCPFLNECNYCIIHSKLGEDYLSNTCSHFPRVLNKVDEDYEISLDVSCPEAARIVLGNRSGFKFEKDDIQLKKYIIAGEIDTNDEEYEDHPIKYFKEIREFCIRIIKNRKFDLSERLYILGDFLYEVEEKSCDDSEMICGFIETYNIHDVAKNYRRNKDNYIMQISLLNNIINSLEIYEETDSELFKKYTKETIGGFNIESPEQLEKDSNRYINTFIEYSRNYIEENEHIFENYLVNFMYNNLFPYSESDSMFEGYIMLIMRYSLIRFYLVGKYLINNTESSEEIIKFIQVFSKTVEHDKNYMEEILDFLIENNFDNLEFTQMLI</sequence>